<keyword evidence="2" id="KW-0645">Protease</keyword>
<keyword evidence="2" id="KW-0064">Aspartyl protease</keyword>
<feature type="domain" description="Peptidase A1" evidence="4">
    <location>
        <begin position="79"/>
        <end position="138"/>
    </location>
</feature>
<keyword evidence="2" id="KW-0378">Hydrolase</keyword>
<evidence type="ECO:0000256" key="1">
    <source>
        <dbReference type="ARBA" id="ARBA00007447"/>
    </source>
</evidence>
<protein>
    <recommendedName>
        <fullName evidence="4">Peptidase A1 domain-containing protein</fullName>
    </recommendedName>
</protein>
<evidence type="ECO:0000256" key="2">
    <source>
        <dbReference type="ARBA" id="ARBA00022750"/>
    </source>
</evidence>
<dbReference type="EMBL" id="SFCI01000141">
    <property type="protein sequence ID" value="TFY82117.1"/>
    <property type="molecule type" value="Genomic_DNA"/>
</dbReference>
<comment type="caution">
    <text evidence="5">The sequence shown here is derived from an EMBL/GenBank/DDBJ whole genome shotgun (WGS) entry which is preliminary data.</text>
</comment>
<organism evidence="5 6">
    <name type="scientific">Hericium alpestre</name>
    <dbReference type="NCBI Taxonomy" id="135208"/>
    <lineage>
        <taxon>Eukaryota</taxon>
        <taxon>Fungi</taxon>
        <taxon>Dikarya</taxon>
        <taxon>Basidiomycota</taxon>
        <taxon>Agaricomycotina</taxon>
        <taxon>Agaricomycetes</taxon>
        <taxon>Russulales</taxon>
        <taxon>Hericiaceae</taxon>
        <taxon>Hericium</taxon>
    </lineage>
</organism>
<evidence type="ECO:0000313" key="6">
    <source>
        <dbReference type="Proteomes" id="UP000298061"/>
    </source>
</evidence>
<dbReference type="Gene3D" id="2.40.70.10">
    <property type="entry name" value="Acid Proteases"/>
    <property type="match status" value="1"/>
</dbReference>
<accession>A0A4Z0A705</accession>
<keyword evidence="6" id="KW-1185">Reference proteome</keyword>
<dbReference type="InterPro" id="IPR001969">
    <property type="entry name" value="Aspartic_peptidase_AS"/>
</dbReference>
<evidence type="ECO:0000259" key="4">
    <source>
        <dbReference type="Pfam" id="PF00026"/>
    </source>
</evidence>
<evidence type="ECO:0000313" key="5">
    <source>
        <dbReference type="EMBL" id="TFY82117.1"/>
    </source>
</evidence>
<dbReference type="InterPro" id="IPR021109">
    <property type="entry name" value="Peptidase_aspartic_dom_sf"/>
</dbReference>
<comment type="similarity">
    <text evidence="1">Belongs to the peptidase A1 family.</text>
</comment>
<dbReference type="STRING" id="135208.A0A4Z0A705"/>
<dbReference type="PANTHER" id="PTHR47966:SF74">
    <property type="entry name" value="AGR407CP"/>
    <property type="match status" value="1"/>
</dbReference>
<dbReference type="SUPFAM" id="SSF50630">
    <property type="entry name" value="Acid proteases"/>
    <property type="match status" value="1"/>
</dbReference>
<dbReference type="Pfam" id="PF00026">
    <property type="entry name" value="Asp"/>
    <property type="match status" value="1"/>
</dbReference>
<dbReference type="OrthoDB" id="771136at2759"/>
<feature type="chain" id="PRO_5021247672" description="Peptidase A1 domain-containing protein" evidence="3">
    <location>
        <begin position="20"/>
        <end position="452"/>
    </location>
</feature>
<reference evidence="5 6" key="1">
    <citation type="submission" date="2019-02" db="EMBL/GenBank/DDBJ databases">
        <title>Genome sequencing of the rare red list fungi Hericium alpestre (H. flagellum).</title>
        <authorList>
            <person name="Buettner E."/>
            <person name="Kellner H."/>
        </authorList>
    </citation>
    <scope>NUCLEOTIDE SEQUENCE [LARGE SCALE GENOMIC DNA]</scope>
    <source>
        <strain evidence="5 6">DSM 108284</strain>
    </source>
</reference>
<sequence length="452" mass="47929">MPPLLLLAIVLVVLDVAWAGSVLPDILARRRPEGLQEHVRRQIVQNSTVANTTSSSIVPVTLSADKQSYYIVQSLGNISFRLALDTGSSDLWLVDSACSTNACKSLPKYPLNFGSPSFVSVNNNASAFNLSFADNTCSSDNTSSYLQWAIPLSNIAIGSTVVTPQPTYPQANSNKSIALLDVGTSGILGPYQDVLRIFSSIPESRLIDPSDAPNSDGIDWQIGSAFLRTVYSIFSYGITGKEAPMIGLYPLTPSVPAPTALPPASLSALFSSLSLTVSANLPNTLVPTPSFTTPPYTFNTSVPTTAINAQLGSATYSPLLNDANRAGDNRFNFTALPQVSPSPSIATVVMTAANGVVITTTSPLPMASVTLGQPARVDERRRVDRHAADAGLPFCCSADVQLALVACYLEDLTTGLTAVAFVVTLVRSFCVVVVAIPSSHSLYIHIYLDFAY</sequence>
<dbReference type="InterPro" id="IPR001461">
    <property type="entry name" value="Aspartic_peptidase_A1"/>
</dbReference>
<evidence type="ECO:0000256" key="3">
    <source>
        <dbReference type="SAM" id="SignalP"/>
    </source>
</evidence>
<gene>
    <name evidence="5" type="ORF">EWM64_g1897</name>
</gene>
<dbReference type="PANTHER" id="PTHR47966">
    <property type="entry name" value="BETA-SITE APP-CLEAVING ENZYME, ISOFORM A-RELATED"/>
    <property type="match status" value="1"/>
</dbReference>
<feature type="signal peptide" evidence="3">
    <location>
        <begin position="1"/>
        <end position="19"/>
    </location>
</feature>
<dbReference type="PROSITE" id="PS00141">
    <property type="entry name" value="ASP_PROTEASE"/>
    <property type="match status" value="1"/>
</dbReference>
<dbReference type="InterPro" id="IPR033121">
    <property type="entry name" value="PEPTIDASE_A1"/>
</dbReference>
<name>A0A4Z0A705_9AGAM</name>
<dbReference type="AlphaFoldDB" id="A0A4Z0A705"/>
<proteinExistence type="inferred from homology"/>
<dbReference type="GO" id="GO:0006508">
    <property type="term" value="P:proteolysis"/>
    <property type="evidence" value="ECO:0007669"/>
    <property type="project" value="InterPro"/>
</dbReference>
<dbReference type="GO" id="GO:0004190">
    <property type="term" value="F:aspartic-type endopeptidase activity"/>
    <property type="evidence" value="ECO:0007669"/>
    <property type="project" value="UniProtKB-KW"/>
</dbReference>
<keyword evidence="3" id="KW-0732">Signal</keyword>
<dbReference type="Proteomes" id="UP000298061">
    <property type="component" value="Unassembled WGS sequence"/>
</dbReference>